<keyword evidence="7 10" id="KW-0720">Serine protease</keyword>
<evidence type="ECO:0000313" key="13">
    <source>
        <dbReference type="EMBL" id="GIG73835.1"/>
    </source>
</evidence>
<evidence type="ECO:0000256" key="1">
    <source>
        <dbReference type="ARBA" id="ARBA00004162"/>
    </source>
</evidence>
<dbReference type="PANTHER" id="PTHR43806">
    <property type="entry name" value="PEPTIDASE S8"/>
    <property type="match status" value="1"/>
</dbReference>
<dbReference type="PROSITE" id="PS51892">
    <property type="entry name" value="SUBTILASE"/>
    <property type="match status" value="1"/>
</dbReference>
<keyword evidence="6 10" id="KW-0378">Hydrolase</keyword>
<dbReference type="InterPro" id="IPR036852">
    <property type="entry name" value="Peptidase_S8/S53_dom_sf"/>
</dbReference>
<evidence type="ECO:0000256" key="6">
    <source>
        <dbReference type="ARBA" id="ARBA00022801"/>
    </source>
</evidence>
<evidence type="ECO:0000256" key="4">
    <source>
        <dbReference type="ARBA" id="ARBA00022670"/>
    </source>
</evidence>
<dbReference type="SUPFAM" id="SSF52743">
    <property type="entry name" value="Subtilisin-like"/>
    <property type="match status" value="1"/>
</dbReference>
<proteinExistence type="inferred from homology"/>
<name>A0A8J3LNA9_9ACTN</name>
<dbReference type="InterPro" id="IPR015500">
    <property type="entry name" value="Peptidase_S8_subtilisin-rel"/>
</dbReference>
<evidence type="ECO:0000256" key="10">
    <source>
        <dbReference type="PROSITE-ProRule" id="PRU01240"/>
    </source>
</evidence>
<organism evidence="13 14">
    <name type="scientific">Planosporangium flavigriseum</name>
    <dbReference type="NCBI Taxonomy" id="373681"/>
    <lineage>
        <taxon>Bacteria</taxon>
        <taxon>Bacillati</taxon>
        <taxon>Actinomycetota</taxon>
        <taxon>Actinomycetes</taxon>
        <taxon>Micromonosporales</taxon>
        <taxon>Micromonosporaceae</taxon>
        <taxon>Planosporangium</taxon>
    </lineage>
</organism>
<evidence type="ECO:0000256" key="5">
    <source>
        <dbReference type="ARBA" id="ARBA00022692"/>
    </source>
</evidence>
<dbReference type="GO" id="GO:0004252">
    <property type="term" value="F:serine-type endopeptidase activity"/>
    <property type="evidence" value="ECO:0007669"/>
    <property type="project" value="UniProtKB-UniRule"/>
</dbReference>
<accession>A0A8J3LNA9</accession>
<dbReference type="Gene3D" id="3.40.50.200">
    <property type="entry name" value="Peptidase S8/S53 domain"/>
    <property type="match status" value="1"/>
</dbReference>
<evidence type="ECO:0000256" key="8">
    <source>
        <dbReference type="ARBA" id="ARBA00022989"/>
    </source>
</evidence>
<protein>
    <submittedName>
        <fullName evidence="13">Type VII secretion-associated serine protease</fullName>
    </submittedName>
</protein>
<keyword evidence="5 11" id="KW-0812">Transmembrane</keyword>
<feature type="active site" description="Charge relay system" evidence="10">
    <location>
        <position position="103"/>
    </location>
</feature>
<keyword evidence="4 10" id="KW-0645">Protease</keyword>
<evidence type="ECO:0000313" key="14">
    <source>
        <dbReference type="Proteomes" id="UP000653674"/>
    </source>
</evidence>
<gene>
    <name evidence="13" type="ORF">Pfl04_22390</name>
</gene>
<dbReference type="PROSITE" id="PS00136">
    <property type="entry name" value="SUBTILASE_ASP"/>
    <property type="match status" value="1"/>
</dbReference>
<feature type="transmembrane region" description="Helical" evidence="11">
    <location>
        <begin position="362"/>
        <end position="384"/>
    </location>
</feature>
<sequence>MAGAAAAALATLGVVPYEPTPAAAACTVAPQQQRMPTIAGQPWAQQRWGLDRLTALGVTGKNVVVAVIDSGVDARHPQLRGRVAPGWDAFEPSGNGQEDCVGHGTAVASLIAAQPSPDTPFRGLAPGATILPIRASERVNGNDTGRGTPADLARAIRAAVDRGAKVINLSLVLTEDRPEVRAAVAEAIARDVVVVAAVGNGHDPNSPKDATTYPAAYDGVIGVGAIDESDVRFGQSQTGTSVDLVAPGNQIPAAVPGGGYQIYAGTSFGAPFVSATAALVIQKYGPKISARQVATRLLATADPAAGSPGSPEYGQGVINPYRAVTGVLAVGAPPKRPPLPQLESDPAAEAAAAAAAARRRTVALSLAGGVGVLALVVVGVAVVVPRGRRRDWRPGTGRASQP</sequence>
<keyword evidence="14" id="KW-1185">Reference proteome</keyword>
<evidence type="ECO:0000256" key="3">
    <source>
        <dbReference type="ARBA" id="ARBA00022475"/>
    </source>
</evidence>
<dbReference type="EMBL" id="BONU01000012">
    <property type="protein sequence ID" value="GIG73835.1"/>
    <property type="molecule type" value="Genomic_DNA"/>
</dbReference>
<dbReference type="PROSITE" id="PS00137">
    <property type="entry name" value="SUBTILASE_HIS"/>
    <property type="match status" value="1"/>
</dbReference>
<feature type="active site" description="Charge relay system" evidence="10">
    <location>
        <position position="267"/>
    </location>
</feature>
<comment type="similarity">
    <text evidence="2 10">Belongs to the peptidase S8 family.</text>
</comment>
<keyword evidence="9 11" id="KW-0472">Membrane</keyword>
<dbReference type="InterPro" id="IPR022398">
    <property type="entry name" value="Peptidase_S8_His-AS"/>
</dbReference>
<evidence type="ECO:0000256" key="2">
    <source>
        <dbReference type="ARBA" id="ARBA00011073"/>
    </source>
</evidence>
<dbReference type="GO" id="GO:0005886">
    <property type="term" value="C:plasma membrane"/>
    <property type="evidence" value="ECO:0007669"/>
    <property type="project" value="UniProtKB-SubCell"/>
</dbReference>
<dbReference type="PANTHER" id="PTHR43806:SF11">
    <property type="entry name" value="CEREVISIN-RELATED"/>
    <property type="match status" value="1"/>
</dbReference>
<feature type="domain" description="Peptidase S8/S53" evidence="12">
    <location>
        <begin position="60"/>
        <end position="314"/>
    </location>
</feature>
<keyword evidence="3" id="KW-1003">Cell membrane</keyword>
<dbReference type="AlphaFoldDB" id="A0A8J3LNA9"/>
<evidence type="ECO:0000256" key="9">
    <source>
        <dbReference type="ARBA" id="ARBA00023136"/>
    </source>
</evidence>
<comment type="subcellular location">
    <subcellularLocation>
        <location evidence="1">Cell membrane</location>
        <topology evidence="1">Single-pass membrane protein</topology>
    </subcellularLocation>
</comment>
<dbReference type="Proteomes" id="UP000653674">
    <property type="component" value="Unassembled WGS sequence"/>
</dbReference>
<dbReference type="Pfam" id="PF00082">
    <property type="entry name" value="Peptidase_S8"/>
    <property type="match status" value="1"/>
</dbReference>
<dbReference type="InterPro" id="IPR023834">
    <property type="entry name" value="T7SS_pept_S8A_mycosin"/>
</dbReference>
<evidence type="ECO:0000259" key="12">
    <source>
        <dbReference type="Pfam" id="PF00082"/>
    </source>
</evidence>
<dbReference type="NCBIfam" id="TIGR03921">
    <property type="entry name" value="T7SS_mycosin"/>
    <property type="match status" value="1"/>
</dbReference>
<feature type="active site" description="Charge relay system" evidence="10">
    <location>
        <position position="69"/>
    </location>
</feature>
<evidence type="ECO:0000256" key="11">
    <source>
        <dbReference type="SAM" id="Phobius"/>
    </source>
</evidence>
<dbReference type="InterPro" id="IPR000209">
    <property type="entry name" value="Peptidase_S8/S53_dom"/>
</dbReference>
<dbReference type="PRINTS" id="PR00723">
    <property type="entry name" value="SUBTILISIN"/>
</dbReference>
<evidence type="ECO:0000256" key="7">
    <source>
        <dbReference type="ARBA" id="ARBA00022825"/>
    </source>
</evidence>
<comment type="caution">
    <text evidence="13">The sequence shown here is derived from an EMBL/GenBank/DDBJ whole genome shotgun (WGS) entry which is preliminary data.</text>
</comment>
<keyword evidence="8 11" id="KW-1133">Transmembrane helix</keyword>
<dbReference type="GO" id="GO:0006508">
    <property type="term" value="P:proteolysis"/>
    <property type="evidence" value="ECO:0007669"/>
    <property type="project" value="UniProtKB-KW"/>
</dbReference>
<reference evidence="13" key="1">
    <citation type="submission" date="2021-01" db="EMBL/GenBank/DDBJ databases">
        <title>Whole genome shotgun sequence of Planosporangium flavigriseum NBRC 105377.</title>
        <authorList>
            <person name="Komaki H."/>
            <person name="Tamura T."/>
        </authorList>
    </citation>
    <scope>NUCLEOTIDE SEQUENCE</scope>
    <source>
        <strain evidence="13">NBRC 105377</strain>
    </source>
</reference>
<dbReference type="InterPro" id="IPR050131">
    <property type="entry name" value="Peptidase_S8_subtilisin-like"/>
</dbReference>
<dbReference type="InterPro" id="IPR023827">
    <property type="entry name" value="Peptidase_S8_Asp-AS"/>
</dbReference>